<organism evidence="2 3">
    <name type="scientific">Amedibacillus hominis</name>
    <dbReference type="NCBI Taxonomy" id="2897776"/>
    <lineage>
        <taxon>Bacteria</taxon>
        <taxon>Bacillati</taxon>
        <taxon>Bacillota</taxon>
        <taxon>Erysipelotrichia</taxon>
        <taxon>Erysipelotrichales</taxon>
        <taxon>Erysipelotrichaceae</taxon>
        <taxon>Amedibacillus</taxon>
    </lineage>
</organism>
<comment type="caution">
    <text evidence="2">The sequence shown here is derived from an EMBL/GenBank/DDBJ whole genome shotgun (WGS) entry which is preliminary data.</text>
</comment>
<sequence length="185" mass="22017">MLTHAVFVFICFILDEILMVLFPGSYLLNDLLFIANLGFCAMILTIRKFDFLDSVLFAVLWGMYYDFFCANTFLVYAIVYGIVACLLRLWSKHMTETLIESLVLCIVTIFAKDLLVYFYMYFQRVTALTFLEWAERFELLTLLANAILVMIIVFLMRIKDDYLFMKEKRIRRSEKVEWFRLKSKD</sequence>
<protein>
    <submittedName>
        <fullName evidence="2">Rod shape-determining protein MreD</fullName>
    </submittedName>
</protein>
<feature type="transmembrane region" description="Helical" evidence="1">
    <location>
        <begin position="102"/>
        <end position="120"/>
    </location>
</feature>
<keyword evidence="3" id="KW-1185">Reference proteome</keyword>
<dbReference type="Proteomes" id="UP001202402">
    <property type="component" value="Unassembled WGS sequence"/>
</dbReference>
<feature type="transmembrane region" description="Helical" evidence="1">
    <location>
        <begin position="73"/>
        <end position="90"/>
    </location>
</feature>
<dbReference type="RefSeq" id="WP_233509524.1">
    <property type="nucleotide sequence ID" value="NZ_JAKVPQ010000005.1"/>
</dbReference>
<evidence type="ECO:0000313" key="2">
    <source>
        <dbReference type="EMBL" id="MCH4285206.1"/>
    </source>
</evidence>
<feature type="transmembrane region" description="Helical" evidence="1">
    <location>
        <begin position="6"/>
        <end position="28"/>
    </location>
</feature>
<dbReference type="EMBL" id="JAKVPQ010000005">
    <property type="protein sequence ID" value="MCH4285206.1"/>
    <property type="molecule type" value="Genomic_DNA"/>
</dbReference>
<evidence type="ECO:0000256" key="1">
    <source>
        <dbReference type="SAM" id="Phobius"/>
    </source>
</evidence>
<name>A0ABS9R6C3_9FIRM</name>
<keyword evidence="1" id="KW-1133">Transmembrane helix</keyword>
<evidence type="ECO:0000313" key="3">
    <source>
        <dbReference type="Proteomes" id="UP001202402"/>
    </source>
</evidence>
<proteinExistence type="predicted"/>
<keyword evidence="1" id="KW-0472">Membrane</keyword>
<accession>A0ABS9R6C3</accession>
<keyword evidence="1" id="KW-0812">Transmembrane</keyword>
<feature type="transmembrane region" description="Helical" evidence="1">
    <location>
        <begin position="140"/>
        <end position="158"/>
    </location>
</feature>
<gene>
    <name evidence="2" type="ORF">LQE99_08685</name>
</gene>
<reference evidence="2 3" key="1">
    <citation type="submission" date="2022-02" db="EMBL/GenBank/DDBJ databases">
        <title>Genome of Erysipelotrichaceae sp. nov. NSJ-176 isolated from human feces.</title>
        <authorList>
            <person name="Abdugheni R."/>
        </authorList>
    </citation>
    <scope>NUCLEOTIDE SEQUENCE [LARGE SCALE GENOMIC DNA]</scope>
    <source>
        <strain evidence="2 3">NSJ-176</strain>
    </source>
</reference>